<name>A0A3P8GGC3_9TREM</name>
<accession>A0A3P8GGC3</accession>
<keyword evidence="3" id="KW-1185">Reference proteome</keyword>
<evidence type="ECO:0000313" key="3">
    <source>
        <dbReference type="Proteomes" id="UP000272942"/>
    </source>
</evidence>
<reference evidence="2 3" key="1">
    <citation type="submission" date="2018-11" db="EMBL/GenBank/DDBJ databases">
        <authorList>
            <consortium name="Pathogen Informatics"/>
        </authorList>
    </citation>
    <scope>NUCLEOTIDE SEQUENCE [LARGE SCALE GENOMIC DNA]</scope>
    <source>
        <strain evidence="2 3">Egypt</strain>
    </source>
</reference>
<proteinExistence type="predicted"/>
<dbReference type="EMBL" id="UZAN01040384">
    <property type="protein sequence ID" value="VDP69474.1"/>
    <property type="molecule type" value="Genomic_DNA"/>
</dbReference>
<evidence type="ECO:0000259" key="1">
    <source>
        <dbReference type="Pfam" id="PF19314"/>
    </source>
</evidence>
<dbReference type="Pfam" id="PF19314">
    <property type="entry name" value="DUF5917"/>
    <property type="match status" value="1"/>
</dbReference>
<dbReference type="Proteomes" id="UP000272942">
    <property type="component" value="Unassembled WGS sequence"/>
</dbReference>
<feature type="domain" description="FHF complex subunit HOOK-interacting protein C-terminal" evidence="1">
    <location>
        <begin position="2"/>
        <end position="45"/>
    </location>
</feature>
<dbReference type="AlphaFoldDB" id="A0A3P8GGC3"/>
<dbReference type="OrthoDB" id="6287422at2759"/>
<gene>
    <name evidence="2" type="ORF">ECPE_LOCUS3424</name>
</gene>
<dbReference type="InterPro" id="IPR045669">
    <property type="entry name" value="FHIP_C"/>
</dbReference>
<protein>
    <recommendedName>
        <fullName evidence="1">FHF complex subunit HOOK-interacting protein C-terminal domain-containing protein</fullName>
    </recommendedName>
</protein>
<organism evidence="2 3">
    <name type="scientific">Echinostoma caproni</name>
    <dbReference type="NCBI Taxonomy" id="27848"/>
    <lineage>
        <taxon>Eukaryota</taxon>
        <taxon>Metazoa</taxon>
        <taxon>Spiralia</taxon>
        <taxon>Lophotrochozoa</taxon>
        <taxon>Platyhelminthes</taxon>
        <taxon>Trematoda</taxon>
        <taxon>Digenea</taxon>
        <taxon>Plagiorchiida</taxon>
        <taxon>Echinostomata</taxon>
        <taxon>Echinostomatoidea</taxon>
        <taxon>Echinostomatidae</taxon>
        <taxon>Echinostoma</taxon>
    </lineage>
</organism>
<sequence length="148" mass="16625">MESLPHNCFYANLYLTSILSSLASYSQPLLRAIMLLVPSTIAVHQSRSQPTGTEVDKSDVLLTWRSLQEAYSQLPYAVLCSVRKQLDLFSIRYTMCPPDGMTMSFMGLVMDAKQYFRHANETPCPFTTNNHLVSGTRDATEVTTSKFS</sequence>
<evidence type="ECO:0000313" key="2">
    <source>
        <dbReference type="EMBL" id="VDP69474.1"/>
    </source>
</evidence>